<dbReference type="Proteomes" id="UP000218811">
    <property type="component" value="Unassembled WGS sequence"/>
</dbReference>
<dbReference type="OrthoDB" id="202672at2759"/>
<dbReference type="InterPro" id="IPR024512">
    <property type="entry name" value="Ser_palmitoyltrfase_ssu-like"/>
</dbReference>
<name>A0A2H3K0R5_WOLCO</name>
<dbReference type="GO" id="GO:0005789">
    <property type="term" value="C:endoplasmic reticulum membrane"/>
    <property type="evidence" value="ECO:0007669"/>
    <property type="project" value="UniProtKB-SubCell"/>
</dbReference>
<evidence type="ECO:0000313" key="8">
    <source>
        <dbReference type="Proteomes" id="UP000218811"/>
    </source>
</evidence>
<evidence type="ECO:0000256" key="5">
    <source>
        <dbReference type="ARBA" id="ARBA00023136"/>
    </source>
</evidence>
<reference evidence="7 8" key="1">
    <citation type="journal article" date="2012" name="Science">
        <title>The Paleozoic origin of enzymatic lignin decomposition reconstructed from 31 fungal genomes.</title>
        <authorList>
            <person name="Floudas D."/>
            <person name="Binder M."/>
            <person name="Riley R."/>
            <person name="Barry K."/>
            <person name="Blanchette R.A."/>
            <person name="Henrissat B."/>
            <person name="Martinez A.T."/>
            <person name="Otillar R."/>
            <person name="Spatafora J.W."/>
            <person name="Yadav J.S."/>
            <person name="Aerts A."/>
            <person name="Benoit I."/>
            <person name="Boyd A."/>
            <person name="Carlson A."/>
            <person name="Copeland A."/>
            <person name="Coutinho P.M."/>
            <person name="de Vries R.P."/>
            <person name="Ferreira P."/>
            <person name="Findley K."/>
            <person name="Foster B."/>
            <person name="Gaskell J."/>
            <person name="Glotzer D."/>
            <person name="Gorecki P."/>
            <person name="Heitman J."/>
            <person name="Hesse C."/>
            <person name="Hori C."/>
            <person name="Igarashi K."/>
            <person name="Jurgens J.A."/>
            <person name="Kallen N."/>
            <person name="Kersten P."/>
            <person name="Kohler A."/>
            <person name="Kuees U."/>
            <person name="Kumar T.K.A."/>
            <person name="Kuo A."/>
            <person name="LaButti K."/>
            <person name="Larrondo L.F."/>
            <person name="Lindquist E."/>
            <person name="Ling A."/>
            <person name="Lombard V."/>
            <person name="Lucas S."/>
            <person name="Lundell T."/>
            <person name="Martin R."/>
            <person name="McLaughlin D.J."/>
            <person name="Morgenstern I."/>
            <person name="Morin E."/>
            <person name="Murat C."/>
            <person name="Nagy L.G."/>
            <person name="Nolan M."/>
            <person name="Ohm R.A."/>
            <person name="Patyshakuliyeva A."/>
            <person name="Rokas A."/>
            <person name="Ruiz-Duenas F.J."/>
            <person name="Sabat G."/>
            <person name="Salamov A."/>
            <person name="Samejima M."/>
            <person name="Schmutz J."/>
            <person name="Slot J.C."/>
            <person name="St John F."/>
            <person name="Stenlid J."/>
            <person name="Sun H."/>
            <person name="Sun S."/>
            <person name="Syed K."/>
            <person name="Tsang A."/>
            <person name="Wiebenga A."/>
            <person name="Young D."/>
            <person name="Pisabarro A."/>
            <person name="Eastwood D.C."/>
            <person name="Martin F."/>
            <person name="Cullen D."/>
            <person name="Grigoriev I.V."/>
            <person name="Hibbett D.S."/>
        </authorList>
    </citation>
    <scope>NUCLEOTIDE SEQUENCE [LARGE SCALE GENOMIC DNA]</scope>
    <source>
        <strain evidence="7 8">MD-104</strain>
    </source>
</reference>
<evidence type="ECO:0000256" key="3">
    <source>
        <dbReference type="ARBA" id="ARBA00022824"/>
    </source>
</evidence>
<gene>
    <name evidence="7" type="ORF">WOLCODRAFT_73317</name>
</gene>
<dbReference type="Pfam" id="PF11779">
    <property type="entry name" value="SPT_ssu-like"/>
    <property type="match status" value="1"/>
</dbReference>
<organism evidence="7 8">
    <name type="scientific">Wolfiporia cocos (strain MD-104)</name>
    <name type="common">Brown rot fungus</name>
    <dbReference type="NCBI Taxonomy" id="742152"/>
    <lineage>
        <taxon>Eukaryota</taxon>
        <taxon>Fungi</taxon>
        <taxon>Dikarya</taxon>
        <taxon>Basidiomycota</taxon>
        <taxon>Agaricomycotina</taxon>
        <taxon>Agaricomycetes</taxon>
        <taxon>Polyporales</taxon>
        <taxon>Phaeolaceae</taxon>
        <taxon>Wolfiporia</taxon>
    </lineage>
</organism>
<dbReference type="AlphaFoldDB" id="A0A2H3K0R5"/>
<proteinExistence type="predicted"/>
<accession>A0A2H3K0R5</accession>
<dbReference type="EMBL" id="KB468124">
    <property type="protein sequence ID" value="PCH42007.1"/>
    <property type="molecule type" value="Genomic_DNA"/>
</dbReference>
<keyword evidence="8" id="KW-1185">Reference proteome</keyword>
<sequence length="117" mass="13335">MSPETWRRVPTAAAAIFGITIPYRPPTNPIGAFLWRKRILFETTTGLALLERWEKILMLCIVYSILTLVVTGLYKYAPQYAVFVKHRTAYYLFGQEPEESVGRQVAGWVVRNVGGEL</sequence>
<dbReference type="OMA" id="MEPWERM"/>
<keyword evidence="5 6" id="KW-0472">Membrane</keyword>
<evidence type="ECO:0000256" key="2">
    <source>
        <dbReference type="ARBA" id="ARBA00022692"/>
    </source>
</evidence>
<evidence type="ECO:0000256" key="1">
    <source>
        <dbReference type="ARBA" id="ARBA00004477"/>
    </source>
</evidence>
<protein>
    <submittedName>
        <fullName evidence="7">Uncharacterized protein</fullName>
    </submittedName>
</protein>
<keyword evidence="2 6" id="KW-0812">Transmembrane</keyword>
<keyword evidence="3" id="KW-0256">Endoplasmic reticulum</keyword>
<keyword evidence="4 6" id="KW-1133">Transmembrane helix</keyword>
<feature type="transmembrane region" description="Helical" evidence="6">
    <location>
        <begin position="56"/>
        <end position="77"/>
    </location>
</feature>
<dbReference type="STRING" id="742152.A0A2H3K0R5"/>
<comment type="subcellular location">
    <subcellularLocation>
        <location evidence="1">Endoplasmic reticulum membrane</location>
        <topology evidence="1">Multi-pass membrane protein</topology>
    </subcellularLocation>
</comment>
<evidence type="ECO:0000313" key="7">
    <source>
        <dbReference type="EMBL" id="PCH42007.1"/>
    </source>
</evidence>
<evidence type="ECO:0000256" key="6">
    <source>
        <dbReference type="SAM" id="Phobius"/>
    </source>
</evidence>
<evidence type="ECO:0000256" key="4">
    <source>
        <dbReference type="ARBA" id="ARBA00022989"/>
    </source>
</evidence>